<dbReference type="InterPro" id="IPR024607">
    <property type="entry name" value="Sulfatase_CS"/>
</dbReference>
<evidence type="ECO:0000256" key="3">
    <source>
        <dbReference type="ARBA" id="ARBA00022723"/>
    </source>
</evidence>
<keyword evidence="5" id="KW-0378">Hydrolase</keyword>
<evidence type="ECO:0000313" key="10">
    <source>
        <dbReference type="Proteomes" id="UP001158067"/>
    </source>
</evidence>
<dbReference type="InterPro" id="IPR000917">
    <property type="entry name" value="Sulfatase_N"/>
</dbReference>
<comment type="cofactor">
    <cofactor evidence="1">
        <name>Ca(2+)</name>
        <dbReference type="ChEBI" id="CHEBI:29108"/>
    </cofactor>
</comment>
<evidence type="ECO:0000256" key="2">
    <source>
        <dbReference type="ARBA" id="ARBA00008779"/>
    </source>
</evidence>
<evidence type="ECO:0000256" key="6">
    <source>
        <dbReference type="ARBA" id="ARBA00022837"/>
    </source>
</evidence>
<keyword evidence="3" id="KW-0479">Metal-binding</keyword>
<feature type="signal peptide" evidence="7">
    <location>
        <begin position="1"/>
        <end position="24"/>
    </location>
</feature>
<evidence type="ECO:0000256" key="4">
    <source>
        <dbReference type="ARBA" id="ARBA00022729"/>
    </source>
</evidence>
<evidence type="ECO:0000259" key="8">
    <source>
        <dbReference type="Pfam" id="PF00884"/>
    </source>
</evidence>
<comment type="caution">
    <text evidence="9">The sequence shown here is derived from an EMBL/GenBank/DDBJ whole genome shotgun (WGS) entry which is preliminary data.</text>
</comment>
<comment type="similarity">
    <text evidence="2">Belongs to the sulfatase family.</text>
</comment>
<keyword evidence="10" id="KW-1185">Reference proteome</keyword>
<evidence type="ECO:0000256" key="1">
    <source>
        <dbReference type="ARBA" id="ARBA00001913"/>
    </source>
</evidence>
<organism evidence="9 10">
    <name type="scientific">Neorhodopirellula lusitana</name>
    <dbReference type="NCBI Taxonomy" id="445327"/>
    <lineage>
        <taxon>Bacteria</taxon>
        <taxon>Pseudomonadati</taxon>
        <taxon>Planctomycetota</taxon>
        <taxon>Planctomycetia</taxon>
        <taxon>Pirellulales</taxon>
        <taxon>Pirellulaceae</taxon>
        <taxon>Neorhodopirellula</taxon>
    </lineage>
</organism>
<keyword evidence="6" id="KW-0106">Calcium</keyword>
<dbReference type="Proteomes" id="UP001158067">
    <property type="component" value="Unassembled WGS sequence"/>
</dbReference>
<sequence length="256" mass="28454">MKFLSIALLSCPLFAIGLIQSTTAAQPPNAIIFHVDDLGWQDVQIDDVDDPCPYETQNLVKLSEAGMMFTQAYSPTPTCSPSHAGIITGQHPAKIKLTHVDLGNVPTERATERLVAPYLQSHLDLDLLTLADAMKQNGYRTGHVGKWHVGLTASSFGFDFVNPTRGIHRGMGDRTKDFATADDKTYPLSKQKYPPLSPKKPNGISYPFDELTQSAIEFIDDSNEEPFFLNLCHRMVHWPVLTRNGELLEHDCDKFG</sequence>
<proteinExistence type="inferred from homology"/>
<dbReference type="PANTHER" id="PTHR42693">
    <property type="entry name" value="ARYLSULFATASE FAMILY MEMBER"/>
    <property type="match status" value="1"/>
</dbReference>
<evidence type="ECO:0000256" key="5">
    <source>
        <dbReference type="ARBA" id="ARBA00022801"/>
    </source>
</evidence>
<dbReference type="Pfam" id="PF00884">
    <property type="entry name" value="Sulfatase"/>
    <property type="match status" value="1"/>
</dbReference>
<dbReference type="SUPFAM" id="SSF53649">
    <property type="entry name" value="Alkaline phosphatase-like"/>
    <property type="match status" value="1"/>
</dbReference>
<evidence type="ECO:0000313" key="9">
    <source>
        <dbReference type="EMBL" id="SMP67423.1"/>
    </source>
</evidence>
<reference evidence="9 10" key="1">
    <citation type="submission" date="2017-05" db="EMBL/GenBank/DDBJ databases">
        <authorList>
            <person name="Varghese N."/>
            <person name="Submissions S."/>
        </authorList>
    </citation>
    <scope>NUCLEOTIDE SEQUENCE [LARGE SCALE GENOMIC DNA]</scope>
    <source>
        <strain evidence="9 10">DSM 25457</strain>
    </source>
</reference>
<dbReference type="PROSITE" id="PS00149">
    <property type="entry name" value="SULFATASE_2"/>
    <property type="match status" value="1"/>
</dbReference>
<feature type="chain" id="PRO_5045660236" evidence="7">
    <location>
        <begin position="25"/>
        <end position="256"/>
    </location>
</feature>
<dbReference type="Gene3D" id="3.40.720.10">
    <property type="entry name" value="Alkaline Phosphatase, subunit A"/>
    <property type="match status" value="1"/>
</dbReference>
<gene>
    <name evidence="9" type="ORF">SAMN06265222_110173</name>
</gene>
<feature type="domain" description="Sulfatase N-terminal" evidence="8">
    <location>
        <begin position="28"/>
        <end position="239"/>
    </location>
</feature>
<evidence type="ECO:0000256" key="7">
    <source>
        <dbReference type="SAM" id="SignalP"/>
    </source>
</evidence>
<dbReference type="RefSeq" id="WP_283433939.1">
    <property type="nucleotide sequence ID" value="NZ_FXUG01000010.1"/>
</dbReference>
<accession>A0ABY1QDM4</accession>
<dbReference type="InterPro" id="IPR017850">
    <property type="entry name" value="Alkaline_phosphatase_core_sf"/>
</dbReference>
<name>A0ABY1QDM4_9BACT</name>
<dbReference type="EMBL" id="FXUG01000010">
    <property type="protein sequence ID" value="SMP67423.1"/>
    <property type="molecule type" value="Genomic_DNA"/>
</dbReference>
<protein>
    <submittedName>
        <fullName evidence="9">Sulfatase</fullName>
    </submittedName>
</protein>
<dbReference type="PANTHER" id="PTHR42693:SF42">
    <property type="entry name" value="ARYLSULFATASE G"/>
    <property type="match status" value="1"/>
</dbReference>
<dbReference type="InterPro" id="IPR050738">
    <property type="entry name" value="Sulfatase"/>
</dbReference>
<keyword evidence="4 7" id="KW-0732">Signal</keyword>